<feature type="transmembrane region" description="Helical" evidence="7">
    <location>
        <begin position="258"/>
        <end position="277"/>
    </location>
</feature>
<evidence type="ECO:0000256" key="5">
    <source>
        <dbReference type="ARBA" id="ARBA00023136"/>
    </source>
</evidence>
<comment type="subcellular location">
    <subcellularLocation>
        <location evidence="1">Membrane</location>
        <topology evidence="1">Multi-pass membrane protein</topology>
    </subcellularLocation>
</comment>
<feature type="transmembrane region" description="Helical" evidence="7">
    <location>
        <begin position="12"/>
        <end position="29"/>
    </location>
</feature>
<dbReference type="InterPro" id="IPR002549">
    <property type="entry name" value="AI-2E-like"/>
</dbReference>
<feature type="region of interest" description="Disordered" evidence="6">
    <location>
        <begin position="337"/>
        <end position="359"/>
    </location>
</feature>
<dbReference type="PANTHER" id="PTHR21716:SF64">
    <property type="entry name" value="AI-2 TRANSPORT PROTEIN TQSA"/>
    <property type="match status" value="1"/>
</dbReference>
<name>A0ABT5YHU6_9PROT</name>
<evidence type="ECO:0000256" key="7">
    <source>
        <dbReference type="SAM" id="Phobius"/>
    </source>
</evidence>
<evidence type="ECO:0000256" key="4">
    <source>
        <dbReference type="ARBA" id="ARBA00022989"/>
    </source>
</evidence>
<keyword evidence="3 7" id="KW-0812">Transmembrane</keyword>
<feature type="transmembrane region" description="Helical" evidence="7">
    <location>
        <begin position="142"/>
        <end position="161"/>
    </location>
</feature>
<dbReference type="Pfam" id="PF01594">
    <property type="entry name" value="AI-2E_transport"/>
    <property type="match status" value="1"/>
</dbReference>
<accession>A0ABT5YHU6</accession>
<evidence type="ECO:0000313" key="9">
    <source>
        <dbReference type="Proteomes" id="UP001215503"/>
    </source>
</evidence>
<protein>
    <submittedName>
        <fullName evidence="8">AI-2E family transporter</fullName>
    </submittedName>
</protein>
<dbReference type="PANTHER" id="PTHR21716">
    <property type="entry name" value="TRANSMEMBRANE PROTEIN"/>
    <property type="match status" value="1"/>
</dbReference>
<dbReference type="RefSeq" id="WP_275819092.1">
    <property type="nucleotide sequence ID" value="NZ_JARHUD010000001.1"/>
</dbReference>
<comment type="caution">
    <text evidence="8">The sequence shown here is derived from an EMBL/GenBank/DDBJ whole genome shotgun (WGS) entry which is preliminary data.</text>
</comment>
<dbReference type="Proteomes" id="UP001215503">
    <property type="component" value="Unassembled WGS sequence"/>
</dbReference>
<keyword evidence="9" id="KW-1185">Reference proteome</keyword>
<feature type="transmembrane region" description="Helical" evidence="7">
    <location>
        <begin position="232"/>
        <end position="251"/>
    </location>
</feature>
<keyword evidence="5 7" id="KW-0472">Membrane</keyword>
<gene>
    <name evidence="8" type="ORF">P2G67_00835</name>
</gene>
<feature type="transmembrane region" description="Helical" evidence="7">
    <location>
        <begin position="61"/>
        <end position="83"/>
    </location>
</feature>
<feature type="transmembrane region" description="Helical" evidence="7">
    <location>
        <begin position="35"/>
        <end position="54"/>
    </location>
</feature>
<evidence type="ECO:0000256" key="6">
    <source>
        <dbReference type="SAM" id="MobiDB-lite"/>
    </source>
</evidence>
<organism evidence="8 9">
    <name type="scientific">Aquibaculum arenosum</name>
    <dbReference type="NCBI Taxonomy" id="3032591"/>
    <lineage>
        <taxon>Bacteria</taxon>
        <taxon>Pseudomonadati</taxon>
        <taxon>Pseudomonadota</taxon>
        <taxon>Alphaproteobacteria</taxon>
        <taxon>Rhodospirillales</taxon>
        <taxon>Rhodovibrionaceae</taxon>
        <taxon>Aquibaculum</taxon>
    </lineage>
</organism>
<proteinExistence type="inferred from homology"/>
<keyword evidence="4 7" id="KW-1133">Transmembrane helix</keyword>
<evidence type="ECO:0000313" key="8">
    <source>
        <dbReference type="EMBL" id="MDF2094516.1"/>
    </source>
</evidence>
<dbReference type="EMBL" id="JARHUD010000001">
    <property type="protein sequence ID" value="MDF2094516.1"/>
    <property type="molecule type" value="Genomic_DNA"/>
</dbReference>
<sequence>MMLPRGALPPLRWPLVLLGSVLVVLTLQWTRPVSLPLALAVFLIALAWPVQLWLERRLPRWLAYVGTLLCVLTFLTAFVWLLWAGIGLVGQGMVQYRDSLDQSWGDLLRWARRNGVALPNTQLEDVDIAPLLSVLRVTLEELYSAVGLLGLTLVFLLLGLLEARGFGAKLRRLPSGAEFRAAADEIGRKFRRYMLVRTFVSVVTGVLTWLFALIVGLELAVTWGLIAFVLNYIPFVGSILAIVPPVIFAAVQAGDWSLPIVTFIGMAAIQVTMGNYVDPRLEGRALSLSPLVVVISIFFWGLVWGVPGAFIGVPLTIGLATACGRFESTQWLTQLLGQAPAPDSSEEEAGRAMQHPPER</sequence>
<comment type="similarity">
    <text evidence="2">Belongs to the autoinducer-2 exporter (AI-2E) (TC 2.A.86) family.</text>
</comment>
<evidence type="ECO:0000256" key="3">
    <source>
        <dbReference type="ARBA" id="ARBA00022692"/>
    </source>
</evidence>
<feature type="transmembrane region" description="Helical" evidence="7">
    <location>
        <begin position="198"/>
        <end position="226"/>
    </location>
</feature>
<reference evidence="8 9" key="1">
    <citation type="submission" date="2023-03" db="EMBL/GenBank/DDBJ databases">
        <title>Fodinicurvata sp. CAU 1616 isolated from sea sendiment.</title>
        <authorList>
            <person name="Kim W."/>
        </authorList>
    </citation>
    <scope>NUCLEOTIDE SEQUENCE [LARGE SCALE GENOMIC DNA]</scope>
    <source>
        <strain evidence="8 9">CAU 1616</strain>
    </source>
</reference>
<feature type="transmembrane region" description="Helical" evidence="7">
    <location>
        <begin position="297"/>
        <end position="320"/>
    </location>
</feature>
<evidence type="ECO:0000256" key="1">
    <source>
        <dbReference type="ARBA" id="ARBA00004141"/>
    </source>
</evidence>
<evidence type="ECO:0000256" key="2">
    <source>
        <dbReference type="ARBA" id="ARBA00009773"/>
    </source>
</evidence>